<feature type="region of interest" description="Disordered" evidence="1">
    <location>
        <begin position="1"/>
        <end position="29"/>
    </location>
</feature>
<dbReference type="PROSITE" id="PS50003">
    <property type="entry name" value="PH_DOMAIN"/>
    <property type="match status" value="1"/>
</dbReference>
<evidence type="ECO:0000256" key="1">
    <source>
        <dbReference type="SAM" id="MobiDB-lite"/>
    </source>
</evidence>
<evidence type="ECO:0000313" key="3">
    <source>
        <dbReference type="EMBL" id="CAD9548445.1"/>
    </source>
</evidence>
<dbReference type="Gene3D" id="2.30.29.30">
    <property type="entry name" value="Pleckstrin-homology domain (PH domain)/Phosphotyrosine-binding domain (PTB)"/>
    <property type="match status" value="1"/>
</dbReference>
<dbReference type="CDD" id="cd00821">
    <property type="entry name" value="PH"/>
    <property type="match status" value="1"/>
</dbReference>
<dbReference type="EMBL" id="HBGU01081164">
    <property type="protein sequence ID" value="CAD9548445.1"/>
    <property type="molecule type" value="Transcribed_RNA"/>
</dbReference>
<proteinExistence type="predicted"/>
<evidence type="ECO:0000259" key="2">
    <source>
        <dbReference type="PROSITE" id="PS50003"/>
    </source>
</evidence>
<feature type="domain" description="PH" evidence="2">
    <location>
        <begin position="67"/>
        <end position="167"/>
    </location>
</feature>
<sequence>MLRSLSFSRRRRPKAPPTVDEATESDDTNSEILEGHDVAAHDSAAQITLASKLESTEQNAASDWLVRHGLKGKLLKRHAHNGGWGSRWFECDDTMGVLYIYRTELDARRKTPAHVHCYASIQSAAPETSNAVTHCFSITTSSGSLFLSCSSSTIQRQWLDGLNARVAKEASEGKGAQVLEIDVPPGSLPDFAFIVSNLANQPVGVQITSLGRGLVQAGLYSHWDSSWGTQPID</sequence>
<dbReference type="Pfam" id="PF00169">
    <property type="entry name" value="PH"/>
    <property type="match status" value="1"/>
</dbReference>
<dbReference type="AlphaFoldDB" id="A0A7S2JK28"/>
<dbReference type="InterPro" id="IPR011993">
    <property type="entry name" value="PH-like_dom_sf"/>
</dbReference>
<name>A0A7S2JK28_9EUKA</name>
<accession>A0A7S2JK28</accession>
<reference evidence="3" key="1">
    <citation type="submission" date="2021-01" db="EMBL/GenBank/DDBJ databases">
        <authorList>
            <person name="Corre E."/>
            <person name="Pelletier E."/>
            <person name="Niang G."/>
            <person name="Scheremetjew M."/>
            <person name="Finn R."/>
            <person name="Kale V."/>
            <person name="Holt S."/>
            <person name="Cochrane G."/>
            <person name="Meng A."/>
            <person name="Brown T."/>
            <person name="Cohen L."/>
        </authorList>
    </citation>
    <scope>NUCLEOTIDE SEQUENCE</scope>
    <source>
        <strain evidence="3">UTEX LB 985</strain>
    </source>
</reference>
<dbReference type="InterPro" id="IPR001849">
    <property type="entry name" value="PH_domain"/>
</dbReference>
<dbReference type="SUPFAM" id="SSF50729">
    <property type="entry name" value="PH domain-like"/>
    <property type="match status" value="1"/>
</dbReference>
<organism evidence="3">
    <name type="scientific">Haptolina brevifila</name>
    <dbReference type="NCBI Taxonomy" id="156173"/>
    <lineage>
        <taxon>Eukaryota</taxon>
        <taxon>Haptista</taxon>
        <taxon>Haptophyta</taxon>
        <taxon>Prymnesiophyceae</taxon>
        <taxon>Prymnesiales</taxon>
        <taxon>Prymnesiaceae</taxon>
        <taxon>Haptolina</taxon>
    </lineage>
</organism>
<gene>
    <name evidence="3" type="ORF">CBRE1094_LOCUS44322</name>
</gene>
<protein>
    <recommendedName>
        <fullName evidence="2">PH domain-containing protein</fullName>
    </recommendedName>
</protein>
<dbReference type="SMART" id="SM00233">
    <property type="entry name" value="PH"/>
    <property type="match status" value="1"/>
</dbReference>